<dbReference type="KEGG" id="gfe:Gferi_15265"/>
<organism evidence="1 2">
    <name type="scientific">Geosporobacter ferrireducens</name>
    <dbReference type="NCBI Taxonomy" id="1424294"/>
    <lineage>
        <taxon>Bacteria</taxon>
        <taxon>Bacillati</taxon>
        <taxon>Bacillota</taxon>
        <taxon>Clostridia</taxon>
        <taxon>Peptostreptococcales</taxon>
        <taxon>Thermotaleaceae</taxon>
        <taxon>Geosporobacter</taxon>
    </lineage>
</organism>
<reference evidence="1 2" key="1">
    <citation type="submission" date="2016-09" db="EMBL/GenBank/DDBJ databases">
        <title>Genomic analysis reveals versatility of anaerobic energy metabolism of Geosporobacter ferrireducens IRF9 of phylum Firmicutes.</title>
        <authorList>
            <person name="Kim S.-J."/>
        </authorList>
    </citation>
    <scope>NUCLEOTIDE SEQUENCE [LARGE SCALE GENOMIC DNA]</scope>
    <source>
        <strain evidence="1 2">IRF9</strain>
    </source>
</reference>
<dbReference type="Proteomes" id="UP000095743">
    <property type="component" value="Chromosome"/>
</dbReference>
<accession>A0A1D8GIT4</accession>
<protein>
    <submittedName>
        <fullName evidence="1">Uncharacterized protein</fullName>
    </submittedName>
</protein>
<dbReference type="STRING" id="1424294.Gferi_15265"/>
<evidence type="ECO:0000313" key="1">
    <source>
        <dbReference type="EMBL" id="AOT70798.1"/>
    </source>
</evidence>
<dbReference type="RefSeq" id="WP_069977961.1">
    <property type="nucleotide sequence ID" value="NZ_CP017269.1"/>
</dbReference>
<dbReference type="AlphaFoldDB" id="A0A1D8GIT4"/>
<keyword evidence="2" id="KW-1185">Reference proteome</keyword>
<proteinExistence type="predicted"/>
<evidence type="ECO:0000313" key="2">
    <source>
        <dbReference type="Proteomes" id="UP000095743"/>
    </source>
</evidence>
<gene>
    <name evidence="1" type="ORF">Gferi_15265</name>
</gene>
<name>A0A1D8GIT4_9FIRM</name>
<sequence>MISTIQVTPRCNNVEIESPYFRPIENPYNRSREFTQKQNYPANSYNTISIHVTLEHLVAVTVFLIGIFSKGGILNTKDFINKYNLDIGKILNILGMLKTEKSNSDRRPIINTLNKTRNKGGQPIMSDRDINPSNFADIIKQAIEIANELKKDPNVVDAIKNSKGKVDTDTIENITNKLKDLDEQKNIDPGNIESIVEQAIEIVNEIKKTNK</sequence>
<dbReference type="EMBL" id="CP017269">
    <property type="protein sequence ID" value="AOT70798.1"/>
    <property type="molecule type" value="Genomic_DNA"/>
</dbReference>